<dbReference type="OrthoDB" id="9793175at2"/>
<keyword evidence="3" id="KW-0813">Transport</keyword>
<keyword evidence="9" id="KW-1185">Reference proteome</keyword>
<dbReference type="FunFam" id="3.40.50.1980:FF:000009">
    <property type="entry name" value="Iron-enterobactin transporter periplasmic binding protein"/>
    <property type="match status" value="1"/>
</dbReference>
<proteinExistence type="inferred from homology"/>
<protein>
    <submittedName>
        <fullName evidence="8">ABC-type Fe2+-enterobactin transport system, periplasmic component</fullName>
    </submittedName>
</protein>
<accession>A0A0G3H7S5</accession>
<feature type="signal peptide" evidence="6">
    <location>
        <begin position="1"/>
        <end position="29"/>
    </location>
</feature>
<evidence type="ECO:0000259" key="7">
    <source>
        <dbReference type="PROSITE" id="PS50983"/>
    </source>
</evidence>
<feature type="chain" id="PRO_5038478913" evidence="6">
    <location>
        <begin position="30"/>
        <end position="347"/>
    </location>
</feature>
<dbReference type="PANTHER" id="PTHR30532:SF24">
    <property type="entry name" value="FERRIC ENTEROBACTIN-BINDING PERIPLASMIC PROTEIN FEPB"/>
    <property type="match status" value="1"/>
</dbReference>
<dbReference type="PATRIC" id="fig|136857.5.peg.423"/>
<evidence type="ECO:0000256" key="5">
    <source>
        <dbReference type="SAM" id="MobiDB-lite"/>
    </source>
</evidence>
<dbReference type="PROSITE" id="PS50983">
    <property type="entry name" value="FE_B12_PBP"/>
    <property type="match status" value="1"/>
</dbReference>
<dbReference type="KEGG" id="cted:CTEST_02165"/>
<evidence type="ECO:0000256" key="1">
    <source>
        <dbReference type="ARBA" id="ARBA00004196"/>
    </source>
</evidence>
<dbReference type="SUPFAM" id="SSF53807">
    <property type="entry name" value="Helical backbone' metal receptor"/>
    <property type="match status" value="1"/>
</dbReference>
<dbReference type="EMBL" id="CP011545">
    <property type="protein sequence ID" value="AKK07888.1"/>
    <property type="molecule type" value="Genomic_DNA"/>
</dbReference>
<evidence type="ECO:0000313" key="9">
    <source>
        <dbReference type="Proteomes" id="UP000035540"/>
    </source>
</evidence>
<evidence type="ECO:0000256" key="6">
    <source>
        <dbReference type="SAM" id="SignalP"/>
    </source>
</evidence>
<sequence length="347" mass="36324">MTTRNRILTTSCAALLALSLGGLSACTSANDTSAAPSSSTAADAASTSWPREITTVDGSGASTEVTLESQPQRIVSASVTLTGSLLALDAPVVGSGGGQAASPIFSDEEGFGEQWVDIAREENVAPLYQIEPNVEAILAQNPDLVVMSNVGQDSAVSVYDQLAAVVPVIVIDYSNQSWEEITTYLGEVTGREDKATELITGFEDSVEKAAAAITLPPQPVNIISLSRDGGVNFFTPESAQGTLFSELGFDVAVPAEELIGTTAQGGNRSDIKGVNQENVAPALQGETVFVMNLDPGTPAEDIVRTNPALVENPAVAANRVVGLFPESFRLDYFSATMLVDFLQKEYS</sequence>
<comment type="similarity">
    <text evidence="2">Belongs to the bacterial solute-binding protein 8 family.</text>
</comment>
<dbReference type="PANTHER" id="PTHR30532">
    <property type="entry name" value="IRON III DICITRATE-BINDING PERIPLASMIC PROTEIN"/>
    <property type="match status" value="1"/>
</dbReference>
<evidence type="ECO:0000256" key="3">
    <source>
        <dbReference type="ARBA" id="ARBA00022448"/>
    </source>
</evidence>
<reference evidence="8 9" key="1">
    <citation type="journal article" date="2015" name="Genome Announc.">
        <title>Complete Genome Sequence of the Type Strain Corynebacterium testudinoris DSM 44614, Recovered from Necrotic Lesions in the Mouth of a Tortoise.</title>
        <authorList>
            <person name="Ruckert C."/>
            <person name="Kriete M."/>
            <person name="Jaenicke S."/>
            <person name="Winkler A."/>
            <person name="Tauch A."/>
        </authorList>
    </citation>
    <scope>NUCLEOTIDE SEQUENCE [LARGE SCALE GENOMIC DNA]</scope>
    <source>
        <strain evidence="8 9">DSM 44614</strain>
    </source>
</reference>
<name>A0A0G3H7S5_9CORY</name>
<dbReference type="GO" id="GO:1901678">
    <property type="term" value="P:iron coordination entity transport"/>
    <property type="evidence" value="ECO:0007669"/>
    <property type="project" value="UniProtKB-ARBA"/>
</dbReference>
<dbReference type="PROSITE" id="PS51257">
    <property type="entry name" value="PROKAR_LIPOPROTEIN"/>
    <property type="match status" value="1"/>
</dbReference>
<dbReference type="RefSeq" id="WP_047252333.1">
    <property type="nucleotide sequence ID" value="NZ_CP011545.1"/>
</dbReference>
<evidence type="ECO:0000256" key="2">
    <source>
        <dbReference type="ARBA" id="ARBA00008814"/>
    </source>
</evidence>
<comment type="subcellular location">
    <subcellularLocation>
        <location evidence="1">Cell envelope</location>
    </subcellularLocation>
</comment>
<organism evidence="8 9">
    <name type="scientific">Corynebacterium testudinoris</name>
    <dbReference type="NCBI Taxonomy" id="136857"/>
    <lineage>
        <taxon>Bacteria</taxon>
        <taxon>Bacillati</taxon>
        <taxon>Actinomycetota</taxon>
        <taxon>Actinomycetes</taxon>
        <taxon>Mycobacteriales</taxon>
        <taxon>Corynebacteriaceae</taxon>
        <taxon>Corynebacterium</taxon>
    </lineage>
</organism>
<evidence type="ECO:0000313" key="8">
    <source>
        <dbReference type="EMBL" id="AKK07888.1"/>
    </source>
</evidence>
<reference evidence="9" key="2">
    <citation type="submission" date="2015-05" db="EMBL/GenBank/DDBJ databases">
        <title>Complete genome sequence of Corynebacterium testudinoris DSM 44614, recovered from necrotic lesions in the mouth of a tortoise.</title>
        <authorList>
            <person name="Ruckert C."/>
            <person name="Albersmeier A."/>
            <person name="Winkler A."/>
            <person name="Tauch A."/>
        </authorList>
    </citation>
    <scope>NUCLEOTIDE SEQUENCE [LARGE SCALE GENOMIC DNA]</scope>
    <source>
        <strain evidence="9">DSM 44614</strain>
    </source>
</reference>
<keyword evidence="4 6" id="KW-0732">Signal</keyword>
<gene>
    <name evidence="8" type="ORF">CTEST_02165</name>
</gene>
<dbReference type="InterPro" id="IPR051313">
    <property type="entry name" value="Bact_iron-sidero_bind"/>
</dbReference>
<dbReference type="Gene3D" id="3.40.50.1980">
    <property type="entry name" value="Nitrogenase molybdenum iron protein domain"/>
    <property type="match status" value="2"/>
</dbReference>
<dbReference type="Pfam" id="PF01497">
    <property type="entry name" value="Peripla_BP_2"/>
    <property type="match status" value="1"/>
</dbReference>
<feature type="region of interest" description="Disordered" evidence="5">
    <location>
        <begin position="29"/>
        <end position="50"/>
    </location>
</feature>
<dbReference type="InterPro" id="IPR002491">
    <property type="entry name" value="ABC_transptr_periplasmic_BD"/>
</dbReference>
<dbReference type="STRING" id="136857.CTEST_02165"/>
<dbReference type="NCBIfam" id="NF008200">
    <property type="entry name" value="PRK10957.1"/>
    <property type="match status" value="1"/>
</dbReference>
<evidence type="ECO:0000256" key="4">
    <source>
        <dbReference type="ARBA" id="ARBA00022729"/>
    </source>
</evidence>
<dbReference type="Proteomes" id="UP000035540">
    <property type="component" value="Chromosome"/>
</dbReference>
<feature type="domain" description="Fe/B12 periplasmic-binding" evidence="7">
    <location>
        <begin position="73"/>
        <end position="347"/>
    </location>
</feature>
<feature type="compositionally biased region" description="Low complexity" evidence="5">
    <location>
        <begin position="29"/>
        <end position="48"/>
    </location>
</feature>
<dbReference type="AlphaFoldDB" id="A0A0G3H7S5"/>
<dbReference type="GO" id="GO:0030288">
    <property type="term" value="C:outer membrane-bounded periplasmic space"/>
    <property type="evidence" value="ECO:0007669"/>
    <property type="project" value="TreeGrafter"/>
</dbReference>